<organism evidence="1 2">
    <name type="scientific">Persea americana</name>
    <name type="common">Avocado</name>
    <dbReference type="NCBI Taxonomy" id="3435"/>
    <lineage>
        <taxon>Eukaryota</taxon>
        <taxon>Viridiplantae</taxon>
        <taxon>Streptophyta</taxon>
        <taxon>Embryophyta</taxon>
        <taxon>Tracheophyta</taxon>
        <taxon>Spermatophyta</taxon>
        <taxon>Magnoliopsida</taxon>
        <taxon>Magnoliidae</taxon>
        <taxon>Laurales</taxon>
        <taxon>Lauraceae</taxon>
        <taxon>Persea</taxon>
    </lineage>
</organism>
<gene>
    <name evidence="1" type="ORF">MRB53_004365</name>
</gene>
<dbReference type="Proteomes" id="UP001234297">
    <property type="component" value="Chromosome 2"/>
</dbReference>
<evidence type="ECO:0000313" key="1">
    <source>
        <dbReference type="EMBL" id="KAJ8642617.1"/>
    </source>
</evidence>
<name>A0ACC2MBU8_PERAE</name>
<reference evidence="1 2" key="1">
    <citation type="journal article" date="2022" name="Hortic Res">
        <title>A haplotype resolved chromosomal level avocado genome allows analysis of novel avocado genes.</title>
        <authorList>
            <person name="Nath O."/>
            <person name="Fletcher S.J."/>
            <person name="Hayward A."/>
            <person name="Shaw L.M."/>
            <person name="Masouleh A.K."/>
            <person name="Furtado A."/>
            <person name="Henry R.J."/>
            <person name="Mitter N."/>
        </authorList>
    </citation>
    <scope>NUCLEOTIDE SEQUENCE [LARGE SCALE GENOMIC DNA]</scope>
    <source>
        <strain evidence="2">cv. Hass</strain>
    </source>
</reference>
<keyword evidence="2" id="KW-1185">Reference proteome</keyword>
<sequence length="394" mass="43159">MSQILLRNALPSLSSAPISFRISTRMHFSKPFPSSKAKIPTISDSKPDAGSESSDGVSEMKVTRVYTRKKRAADITWSTQETKNPDEKLCDLPNIEDFAYEKTNLSTTLNQSKLSSDLLSGSGNDLPMKSKVDPPDNWEKVLQGIQNMRTSEDAPVDSMGCEKAGSLLPPKERRFAVLVSSLLSSQTKDAVTHGAVQRLSQNGLLDADSIVNSEEETIKSLIYPVGFYSRKAGNLKKIAEICLEKYGGDIPRSLTELLALPGIGPKMAHLVMNVAWNDVQGICVDTHVHRICNRLGWVSRPGTRQKTLTPEETRVSLQSWLPKEEWVPINPLLVGFGQTVCTPLRPRCGQCAINNLCPSAFKEAASPKTKTKKPAPKSTLNTSNGSLQLCLARV</sequence>
<evidence type="ECO:0000313" key="2">
    <source>
        <dbReference type="Proteomes" id="UP001234297"/>
    </source>
</evidence>
<dbReference type="EMBL" id="CM056810">
    <property type="protein sequence ID" value="KAJ8642617.1"/>
    <property type="molecule type" value="Genomic_DNA"/>
</dbReference>
<protein>
    <submittedName>
        <fullName evidence="1">Uncharacterized protein</fullName>
    </submittedName>
</protein>
<proteinExistence type="predicted"/>
<accession>A0ACC2MBU8</accession>
<comment type="caution">
    <text evidence="1">The sequence shown here is derived from an EMBL/GenBank/DDBJ whole genome shotgun (WGS) entry which is preliminary data.</text>
</comment>